<evidence type="ECO:0000256" key="9">
    <source>
        <dbReference type="SAM" id="MobiDB-lite"/>
    </source>
</evidence>
<keyword evidence="5" id="KW-0812">Transmembrane</keyword>
<gene>
    <name evidence="12" type="ORF">MtrunA17_Chr1g0204021</name>
</gene>
<comment type="catalytic activity">
    <reaction evidence="8">
        <text>L-prolyl-[collagen] + 2-oxoglutarate + O2 = trans-4-hydroxy-L-prolyl-[collagen] + succinate + CO2</text>
        <dbReference type="Rhea" id="RHEA:18945"/>
        <dbReference type="Rhea" id="RHEA-COMP:11676"/>
        <dbReference type="Rhea" id="RHEA-COMP:11680"/>
        <dbReference type="ChEBI" id="CHEBI:15379"/>
        <dbReference type="ChEBI" id="CHEBI:16526"/>
        <dbReference type="ChEBI" id="CHEBI:16810"/>
        <dbReference type="ChEBI" id="CHEBI:30031"/>
        <dbReference type="ChEBI" id="CHEBI:50342"/>
        <dbReference type="ChEBI" id="CHEBI:61965"/>
        <dbReference type="EC" id="1.14.11.2"/>
    </reaction>
</comment>
<keyword evidence="6" id="KW-0560">Oxidoreductase</keyword>
<dbReference type="AlphaFoldDB" id="I3SR39"/>
<evidence type="ECO:0000313" key="13">
    <source>
        <dbReference type="Proteomes" id="UP000265566"/>
    </source>
</evidence>
<dbReference type="EMBL" id="BT142937">
    <property type="protein sequence ID" value="AFK42731.1"/>
    <property type="molecule type" value="mRNA"/>
</dbReference>
<reference evidence="13" key="2">
    <citation type="journal article" date="2018" name="Nat. Plants">
        <title>Whole-genome landscape of Medicago truncatula symbiotic genes.</title>
        <authorList>
            <person name="Pecrix Y."/>
            <person name="Staton S.E."/>
            <person name="Sallet E."/>
            <person name="Lelandais-Briere C."/>
            <person name="Moreau S."/>
            <person name="Carrere S."/>
            <person name="Blein T."/>
            <person name="Jardinaud M.F."/>
            <person name="Latrasse D."/>
            <person name="Zouine M."/>
            <person name="Zahm M."/>
            <person name="Kreplak J."/>
            <person name="Mayjonade B."/>
            <person name="Satge C."/>
            <person name="Perez M."/>
            <person name="Cauet S."/>
            <person name="Marande W."/>
            <person name="Chantry-Darmon C."/>
            <person name="Lopez-Roques C."/>
            <person name="Bouchez O."/>
            <person name="Berard A."/>
            <person name="Debelle F."/>
            <person name="Munos S."/>
            <person name="Bendahmane A."/>
            <person name="Berges H."/>
            <person name="Niebel A."/>
            <person name="Buitink J."/>
            <person name="Frugier F."/>
            <person name="Benhamed M."/>
            <person name="Crespi M."/>
            <person name="Gouzy J."/>
            <person name="Gamas P."/>
        </authorList>
    </citation>
    <scope>NUCLEOTIDE SEQUENCE [LARGE SCALE GENOMIC DNA]</scope>
    <source>
        <strain evidence="13">cv. Jemalong A17</strain>
    </source>
</reference>
<dbReference type="EMBL" id="PSQE01000001">
    <property type="protein sequence ID" value="RHN81895.1"/>
    <property type="molecule type" value="Genomic_DNA"/>
</dbReference>
<evidence type="ECO:0000313" key="11">
    <source>
        <dbReference type="EMBL" id="AFK42731.1"/>
    </source>
</evidence>
<dbReference type="Proteomes" id="UP000265566">
    <property type="component" value="Chromosome 1"/>
</dbReference>
<feature type="domain" description="Fe2OG dioxygenase" evidence="10">
    <location>
        <begin position="161"/>
        <end position="284"/>
    </location>
</feature>
<feature type="compositionally biased region" description="Basic and acidic residues" evidence="9">
    <location>
        <begin position="34"/>
        <end position="49"/>
    </location>
</feature>
<dbReference type="InterPro" id="IPR006620">
    <property type="entry name" value="Pro_4_hyd_alph"/>
</dbReference>
<dbReference type="PANTHER" id="PTHR10869:SF236">
    <property type="entry name" value="PROLYL 4-HYDROXYLASE ALPHA SUBUNIT DOMAIN-CONTAINING PROTEIN"/>
    <property type="match status" value="1"/>
</dbReference>
<proteinExistence type="evidence at transcript level"/>
<evidence type="ECO:0000256" key="1">
    <source>
        <dbReference type="ARBA" id="ARBA00001961"/>
    </source>
</evidence>
<evidence type="ECO:0000313" key="12">
    <source>
        <dbReference type="EMBL" id="RHN81895.1"/>
    </source>
</evidence>
<keyword evidence="3" id="KW-0479">Metal-binding</keyword>
<dbReference type="Gene3D" id="2.60.120.620">
    <property type="entry name" value="q2cbj1_9rhob like domain"/>
    <property type="match status" value="1"/>
</dbReference>
<dbReference type="InterPro" id="IPR045054">
    <property type="entry name" value="P4HA-like"/>
</dbReference>
<dbReference type="GO" id="GO:0004656">
    <property type="term" value="F:procollagen-proline 4-dioxygenase activity"/>
    <property type="evidence" value="ECO:0007669"/>
    <property type="project" value="UniProtKB-EC"/>
</dbReference>
<evidence type="ECO:0000256" key="8">
    <source>
        <dbReference type="ARBA" id="ARBA00049169"/>
    </source>
</evidence>
<keyword evidence="4 12" id="KW-0223">Dioxygenase</keyword>
<keyword evidence="7" id="KW-0408">Iron</keyword>
<reference evidence="12" key="3">
    <citation type="journal article" date="2018" name="Nat. Plants">
        <title>Whole-genome landscape of Medicago truncatula symbiotic genes.</title>
        <authorList>
            <person name="Pecrix Y."/>
            <person name="Gamas P."/>
            <person name="Carrere S."/>
        </authorList>
    </citation>
    <scope>NUCLEOTIDE SEQUENCE</scope>
    <source>
        <tissue evidence="12">Leaves</tissue>
    </source>
</reference>
<sequence>MDPSKFRFDIEAYKRKSEIEERYILNRFRERRKQIEEGYTPRREEESVGRKRKMGERKETTTDPKWPSIKPKNNLHITRLRDFDLFTVQNFFSPYESKAFIETAEGIGFTHQGSLGPAKGEAYRDNDRISVNDPVLADSIWDSGLNKLFSDIRIRGKAAVGLNPNIRLYRYKVGQRFGRHIDESNDLGDGKRTRYTLLVYLSGGPGEVKSKAKNDSSKPTDSSVDRLVGGETVFYGSRNSIVAEVAPIEGMALLHIHGDKCLLHEARNVTKGVKYVFRSDVVFA</sequence>
<dbReference type="ExpressionAtlas" id="I3SR39">
    <property type="expression patterns" value="differential"/>
</dbReference>
<dbReference type="SMART" id="SM00702">
    <property type="entry name" value="P4Hc"/>
    <property type="match status" value="1"/>
</dbReference>
<reference evidence="11" key="1">
    <citation type="submission" date="2012-05" db="EMBL/GenBank/DDBJ databases">
        <authorList>
            <person name="Krishnakumar V."/>
            <person name="Cheung F."/>
            <person name="Xiao Y."/>
            <person name="Chan A."/>
            <person name="Moskal W.A."/>
            <person name="Town C.D."/>
        </authorList>
    </citation>
    <scope>NUCLEOTIDE SEQUENCE</scope>
</reference>
<comment type="subcellular location">
    <subcellularLocation>
        <location evidence="2">Endoplasmic reticulum membrane</location>
        <topology evidence="2">Single-pass type II membrane protein</topology>
    </subcellularLocation>
</comment>
<dbReference type="GO" id="GO:0005506">
    <property type="term" value="F:iron ion binding"/>
    <property type="evidence" value="ECO:0007669"/>
    <property type="project" value="InterPro"/>
</dbReference>
<evidence type="ECO:0000256" key="7">
    <source>
        <dbReference type="ARBA" id="ARBA00023004"/>
    </source>
</evidence>
<dbReference type="GO" id="GO:0005789">
    <property type="term" value="C:endoplasmic reticulum membrane"/>
    <property type="evidence" value="ECO:0007669"/>
    <property type="project" value="UniProtKB-SubCell"/>
</dbReference>
<comment type="cofactor">
    <cofactor evidence="1">
        <name>L-ascorbate</name>
        <dbReference type="ChEBI" id="CHEBI:38290"/>
    </cofactor>
</comment>
<name>I3SR39_MEDTR</name>
<keyword evidence="5" id="KW-0735">Signal-anchor</keyword>
<dbReference type="PANTHER" id="PTHR10869">
    <property type="entry name" value="PROLYL 4-HYDROXYLASE ALPHA SUBUNIT"/>
    <property type="match status" value="1"/>
</dbReference>
<dbReference type="PROSITE" id="PS51471">
    <property type="entry name" value="FE2OG_OXY"/>
    <property type="match status" value="1"/>
</dbReference>
<dbReference type="GO" id="GO:0031418">
    <property type="term" value="F:L-ascorbic acid binding"/>
    <property type="evidence" value="ECO:0007669"/>
    <property type="project" value="InterPro"/>
</dbReference>
<evidence type="ECO:0000259" key="10">
    <source>
        <dbReference type="PROSITE" id="PS51471"/>
    </source>
</evidence>
<evidence type="ECO:0000256" key="3">
    <source>
        <dbReference type="ARBA" id="ARBA00022723"/>
    </source>
</evidence>
<dbReference type="Gramene" id="rna5992">
    <property type="protein sequence ID" value="RHN81895.1"/>
    <property type="gene ID" value="gene5992"/>
</dbReference>
<protein>
    <submittedName>
        <fullName evidence="12">Putative oxoglutarate/iron-dependent dioxygenase</fullName>
    </submittedName>
</protein>
<evidence type="ECO:0000256" key="5">
    <source>
        <dbReference type="ARBA" id="ARBA00022968"/>
    </source>
</evidence>
<dbReference type="KEGG" id="mtr:11422845"/>
<evidence type="ECO:0000256" key="4">
    <source>
        <dbReference type="ARBA" id="ARBA00022964"/>
    </source>
</evidence>
<dbReference type="OrthoDB" id="69177at2759"/>
<organism evidence="11">
    <name type="scientific">Medicago truncatula</name>
    <name type="common">Barrel medic</name>
    <name type="synonym">Medicago tribuloides</name>
    <dbReference type="NCBI Taxonomy" id="3880"/>
    <lineage>
        <taxon>Eukaryota</taxon>
        <taxon>Viridiplantae</taxon>
        <taxon>Streptophyta</taxon>
        <taxon>Embryophyta</taxon>
        <taxon>Tracheophyta</taxon>
        <taxon>Spermatophyta</taxon>
        <taxon>Magnoliopsida</taxon>
        <taxon>eudicotyledons</taxon>
        <taxon>Gunneridae</taxon>
        <taxon>Pentapetalae</taxon>
        <taxon>rosids</taxon>
        <taxon>fabids</taxon>
        <taxon>Fabales</taxon>
        <taxon>Fabaceae</taxon>
        <taxon>Papilionoideae</taxon>
        <taxon>50 kb inversion clade</taxon>
        <taxon>NPAAA clade</taxon>
        <taxon>Hologalegina</taxon>
        <taxon>IRL clade</taxon>
        <taxon>Trifolieae</taxon>
        <taxon>Medicago</taxon>
    </lineage>
</organism>
<evidence type="ECO:0000256" key="2">
    <source>
        <dbReference type="ARBA" id="ARBA00004648"/>
    </source>
</evidence>
<evidence type="ECO:0000256" key="6">
    <source>
        <dbReference type="ARBA" id="ARBA00023002"/>
    </source>
</evidence>
<dbReference type="InterPro" id="IPR005123">
    <property type="entry name" value="Oxoglu/Fe-dep_dioxygenase_dom"/>
</dbReference>
<feature type="region of interest" description="Disordered" evidence="9">
    <location>
        <begin position="34"/>
        <end position="70"/>
    </location>
</feature>
<accession>I3SR39</accession>